<dbReference type="InterPro" id="IPR010982">
    <property type="entry name" value="Lambda_DNA-bd_dom_sf"/>
</dbReference>
<dbReference type="CDD" id="cd06295">
    <property type="entry name" value="PBP1_CelR"/>
    <property type="match status" value="1"/>
</dbReference>
<evidence type="ECO:0000313" key="6">
    <source>
        <dbReference type="Proteomes" id="UP000307749"/>
    </source>
</evidence>
<reference evidence="5 6" key="1">
    <citation type="submission" date="2017-02" db="EMBL/GenBank/DDBJ databases">
        <title>Whole genome sequencing of Metallibacterium scheffleri DSM 24874 (T).</title>
        <authorList>
            <person name="Kumar S."/>
            <person name="Patil P."/>
            <person name="Patil P.B."/>
        </authorList>
    </citation>
    <scope>NUCLEOTIDE SEQUENCE [LARGE SCALE GENOMIC DNA]</scope>
    <source>
        <strain evidence="5 6">DSM 24874</strain>
    </source>
</reference>
<name>A0A4S3KQ93_9GAMM</name>
<protein>
    <submittedName>
        <fullName evidence="5">LacI family transcriptional regulator</fullName>
    </submittedName>
</protein>
<gene>
    <name evidence="5" type="ORF">B1806_07145</name>
</gene>
<evidence type="ECO:0000313" key="5">
    <source>
        <dbReference type="EMBL" id="THD10628.1"/>
    </source>
</evidence>
<sequence length="319" mass="34300">MADLARLAGTSKITVSRALADSSLVNARTRERIQTLAREQGYKLNISARNLRLRHSRTVGVIVEMRPSDARPMLDPYPLNLLGGITQALTTAGYSVLLTTRQDANATAIHAADGLILLGQGVHQDAVRRFDKLGLPMVVWGAPADHDSHIVVGSDNRQGGQLVAEHFARIGRRHPVFVGPPGHPEILDRLNGFVDALARMGIKPLLMRRDDFTMAAGIDAVRSLVARGAKFDAIFASSDLLALGAISALKDLGVDVPRAVSIVGYDDTPLGATFLPNISTVRQDWQAGGVLLAEKVLDLIEGRPAQTETLPVELILRAT</sequence>
<dbReference type="Proteomes" id="UP000307749">
    <property type="component" value="Unassembled WGS sequence"/>
</dbReference>
<evidence type="ECO:0000259" key="4">
    <source>
        <dbReference type="PROSITE" id="PS50932"/>
    </source>
</evidence>
<keyword evidence="2" id="KW-0238">DNA-binding</keyword>
<dbReference type="PANTHER" id="PTHR30146:SF120">
    <property type="entry name" value="ALANINE RACEMASE"/>
    <property type="match status" value="1"/>
</dbReference>
<dbReference type="SMART" id="SM00354">
    <property type="entry name" value="HTH_LACI"/>
    <property type="match status" value="1"/>
</dbReference>
<dbReference type="STRING" id="993689.GCA_002077135_01052"/>
<dbReference type="PANTHER" id="PTHR30146">
    <property type="entry name" value="LACI-RELATED TRANSCRIPTIONAL REPRESSOR"/>
    <property type="match status" value="1"/>
</dbReference>
<keyword evidence="6" id="KW-1185">Reference proteome</keyword>
<accession>A0A4S3KQ93</accession>
<dbReference type="AlphaFoldDB" id="A0A4S3KQ93"/>
<dbReference type="PROSITE" id="PS50932">
    <property type="entry name" value="HTH_LACI_2"/>
    <property type="match status" value="1"/>
</dbReference>
<dbReference type="CDD" id="cd01392">
    <property type="entry name" value="HTH_LacI"/>
    <property type="match status" value="1"/>
</dbReference>
<dbReference type="GO" id="GO:0000976">
    <property type="term" value="F:transcription cis-regulatory region binding"/>
    <property type="evidence" value="ECO:0007669"/>
    <property type="project" value="TreeGrafter"/>
</dbReference>
<dbReference type="InterPro" id="IPR046335">
    <property type="entry name" value="LacI/GalR-like_sensor"/>
</dbReference>
<dbReference type="SUPFAM" id="SSF53822">
    <property type="entry name" value="Periplasmic binding protein-like I"/>
    <property type="match status" value="1"/>
</dbReference>
<keyword evidence="1" id="KW-0805">Transcription regulation</keyword>
<dbReference type="InterPro" id="IPR000843">
    <property type="entry name" value="HTH_LacI"/>
</dbReference>
<dbReference type="RefSeq" id="WP_081126391.1">
    <property type="nucleotide sequence ID" value="NZ_LDOS01000001.1"/>
</dbReference>
<dbReference type="Pfam" id="PF13377">
    <property type="entry name" value="Peripla_BP_3"/>
    <property type="match status" value="1"/>
</dbReference>
<comment type="caution">
    <text evidence="5">The sequence shown here is derived from an EMBL/GenBank/DDBJ whole genome shotgun (WGS) entry which is preliminary data.</text>
</comment>
<evidence type="ECO:0000256" key="3">
    <source>
        <dbReference type="ARBA" id="ARBA00023163"/>
    </source>
</evidence>
<feature type="domain" description="HTH lacI-type" evidence="4">
    <location>
        <begin position="1"/>
        <end position="53"/>
    </location>
</feature>
<dbReference type="Pfam" id="PF00356">
    <property type="entry name" value="LacI"/>
    <property type="match status" value="1"/>
</dbReference>
<proteinExistence type="predicted"/>
<evidence type="ECO:0000256" key="1">
    <source>
        <dbReference type="ARBA" id="ARBA00023015"/>
    </source>
</evidence>
<dbReference type="Gene3D" id="3.40.50.2300">
    <property type="match status" value="2"/>
</dbReference>
<keyword evidence="3" id="KW-0804">Transcription</keyword>
<dbReference type="SUPFAM" id="SSF47413">
    <property type="entry name" value="lambda repressor-like DNA-binding domains"/>
    <property type="match status" value="1"/>
</dbReference>
<dbReference type="EMBL" id="MWQO01000023">
    <property type="protein sequence ID" value="THD10628.1"/>
    <property type="molecule type" value="Genomic_DNA"/>
</dbReference>
<dbReference type="OrthoDB" id="5681588at2"/>
<organism evidence="5 6">
    <name type="scientific">Metallibacterium scheffleri</name>
    <dbReference type="NCBI Taxonomy" id="993689"/>
    <lineage>
        <taxon>Bacteria</taxon>
        <taxon>Pseudomonadati</taxon>
        <taxon>Pseudomonadota</taxon>
        <taxon>Gammaproteobacteria</taxon>
        <taxon>Lysobacterales</taxon>
        <taxon>Rhodanobacteraceae</taxon>
        <taxon>Metallibacterium</taxon>
    </lineage>
</organism>
<evidence type="ECO:0000256" key="2">
    <source>
        <dbReference type="ARBA" id="ARBA00023125"/>
    </source>
</evidence>
<dbReference type="InterPro" id="IPR028082">
    <property type="entry name" value="Peripla_BP_I"/>
</dbReference>
<dbReference type="Gene3D" id="1.10.260.40">
    <property type="entry name" value="lambda repressor-like DNA-binding domains"/>
    <property type="match status" value="1"/>
</dbReference>
<dbReference type="GO" id="GO:0003700">
    <property type="term" value="F:DNA-binding transcription factor activity"/>
    <property type="evidence" value="ECO:0007669"/>
    <property type="project" value="TreeGrafter"/>
</dbReference>